<organism evidence="1 2">
    <name type="scientific">Clostridium aceticum</name>
    <dbReference type="NCBI Taxonomy" id="84022"/>
    <lineage>
        <taxon>Bacteria</taxon>
        <taxon>Bacillati</taxon>
        <taxon>Bacillota</taxon>
        <taxon>Clostridia</taxon>
        <taxon>Eubacteriales</taxon>
        <taxon>Clostridiaceae</taxon>
        <taxon>Clostridium</taxon>
    </lineage>
</organism>
<evidence type="ECO:0000313" key="1">
    <source>
        <dbReference type="EMBL" id="AKL93892.1"/>
    </source>
</evidence>
<evidence type="ECO:0000313" key="2">
    <source>
        <dbReference type="Proteomes" id="UP000035704"/>
    </source>
</evidence>
<dbReference type="PATRIC" id="fig|84022.6.peg.380"/>
<sequence>MILLISFLHMRFIYSLHPSYYLIIKEETTGEIFVSIEVEEGDEVAFHWIHSVEHIPWIEYFVIDEKKNFVLKEIRFKGFGAGIPHDKGEVKVEDGYIVMMDIEEKFEAYQWIHSHTATERITLNGEEIVKSTDLPHHEYIKMAIQER</sequence>
<dbReference type="AlphaFoldDB" id="A0A0G3W7K4"/>
<reference evidence="1 2" key="1">
    <citation type="submission" date="2014-10" db="EMBL/GenBank/DDBJ databases">
        <title>Genome sequence of Clostridium aceticum DSM 1496.</title>
        <authorList>
            <person name="Poehlein A."/>
            <person name="Schiel-Bengelsdorf B."/>
            <person name="Gottschalk G."/>
            <person name="Duerre P."/>
            <person name="Daniel R."/>
        </authorList>
    </citation>
    <scope>NUCLEOTIDE SEQUENCE [LARGE SCALE GENOMIC DNA]</scope>
    <source>
        <strain evidence="1 2">DSM 1496</strain>
    </source>
</reference>
<gene>
    <name evidence="1" type="ORF">CACET_c03760</name>
</gene>
<dbReference type="Proteomes" id="UP000035704">
    <property type="component" value="Chromosome"/>
</dbReference>
<dbReference type="Pfam" id="PF08905">
    <property type="entry name" value="DUF1850"/>
    <property type="match status" value="1"/>
</dbReference>
<dbReference type="InterPro" id="IPR015001">
    <property type="entry name" value="DUF1850"/>
</dbReference>
<protein>
    <recommendedName>
        <fullName evidence="3">DUF1850 domain-containing protein</fullName>
    </recommendedName>
</protein>
<name>A0A0G3W7K4_9CLOT</name>
<dbReference type="KEGG" id="cace:CACET_c03760"/>
<evidence type="ECO:0008006" key="3">
    <source>
        <dbReference type="Google" id="ProtNLM"/>
    </source>
</evidence>
<keyword evidence="2" id="KW-1185">Reference proteome</keyword>
<proteinExistence type="predicted"/>
<dbReference type="EMBL" id="CP009687">
    <property type="protein sequence ID" value="AKL93892.1"/>
    <property type="molecule type" value="Genomic_DNA"/>
</dbReference>
<accession>A0A0G3W7K4</accession>
<dbReference type="STRING" id="84022.CACET_c03760"/>